<dbReference type="OrthoDB" id="10583056at2759"/>
<evidence type="ECO:0000313" key="2">
    <source>
        <dbReference type="EMBL" id="VDM28252.1"/>
    </source>
</evidence>
<dbReference type="AlphaFoldDB" id="A0A0R3WZ57"/>
<sequence length="132" mass="14823">MEVKLERVTVSTSATRMCKLIDLVKDEKADLRVFHGVFPTKTNVTRESFRLVGNTTYVIVSVDYTQNGTSPEVAECNRKLSTARIASSPQRTTPHHTSPYLFTYSPPTCSTDNLNGMCLAGKLKCLCYLWRL</sequence>
<proteinExistence type="predicted"/>
<gene>
    <name evidence="2" type="ORF">TTAC_LOCUS6032</name>
</gene>
<reference evidence="4" key="1">
    <citation type="submission" date="2017-02" db="UniProtKB">
        <authorList>
            <consortium name="WormBaseParasite"/>
        </authorList>
    </citation>
    <scope>IDENTIFICATION</scope>
</reference>
<dbReference type="WBParaSite" id="TTAC_0000604701-mRNA-1">
    <property type="protein sequence ID" value="TTAC_0000604701-mRNA-1"/>
    <property type="gene ID" value="TTAC_0000604701"/>
</dbReference>
<feature type="domain" description="DUF5727" evidence="1">
    <location>
        <begin position="22"/>
        <end position="78"/>
    </location>
</feature>
<evidence type="ECO:0000313" key="3">
    <source>
        <dbReference type="Proteomes" id="UP000274429"/>
    </source>
</evidence>
<keyword evidence="3" id="KW-1185">Reference proteome</keyword>
<dbReference type="EMBL" id="UYWX01010313">
    <property type="protein sequence ID" value="VDM28252.1"/>
    <property type="molecule type" value="Genomic_DNA"/>
</dbReference>
<accession>A0A0R3WZ57</accession>
<evidence type="ECO:0000259" key="1">
    <source>
        <dbReference type="Pfam" id="PF18997"/>
    </source>
</evidence>
<organism evidence="4">
    <name type="scientific">Hydatigena taeniaeformis</name>
    <name type="common">Feline tapeworm</name>
    <name type="synonym">Taenia taeniaeformis</name>
    <dbReference type="NCBI Taxonomy" id="6205"/>
    <lineage>
        <taxon>Eukaryota</taxon>
        <taxon>Metazoa</taxon>
        <taxon>Spiralia</taxon>
        <taxon>Lophotrochozoa</taxon>
        <taxon>Platyhelminthes</taxon>
        <taxon>Cestoda</taxon>
        <taxon>Eucestoda</taxon>
        <taxon>Cyclophyllidea</taxon>
        <taxon>Taeniidae</taxon>
        <taxon>Hydatigera</taxon>
    </lineage>
</organism>
<dbReference type="Pfam" id="PF18997">
    <property type="entry name" value="DUF5727"/>
    <property type="match status" value="1"/>
</dbReference>
<dbReference type="InterPro" id="IPR043785">
    <property type="entry name" value="DUF5727"/>
</dbReference>
<evidence type="ECO:0000313" key="4">
    <source>
        <dbReference type="WBParaSite" id="TTAC_0000604701-mRNA-1"/>
    </source>
</evidence>
<reference evidence="2 3" key="2">
    <citation type="submission" date="2018-11" db="EMBL/GenBank/DDBJ databases">
        <authorList>
            <consortium name="Pathogen Informatics"/>
        </authorList>
    </citation>
    <scope>NUCLEOTIDE SEQUENCE [LARGE SCALE GENOMIC DNA]</scope>
</reference>
<name>A0A0R3WZ57_HYDTA</name>
<protein>
    <submittedName>
        <fullName evidence="4">DUF5727 domain-containing protein</fullName>
    </submittedName>
</protein>
<dbReference type="Proteomes" id="UP000274429">
    <property type="component" value="Unassembled WGS sequence"/>
</dbReference>